<dbReference type="PANTHER" id="PTHR34721:SF3">
    <property type="entry name" value="ACTIVIN_RECP DOMAIN-CONTAINING PROTEIN-RELATED"/>
    <property type="match status" value="1"/>
</dbReference>
<keyword evidence="1" id="KW-0472">Membrane</keyword>
<sequence>MTSFIFALVLFGFLHASEALRCYQGQQNSTTPISGVPTECPVASVACTKIVEPSLMIATRGCQSTNCTLNGISMSTGVCQNSTAYPYSSYCCCYGDACNSSPNLFSITSTLSMFLFTLIPLTAGYLARDQ</sequence>
<dbReference type="AlphaFoldDB" id="A0AAD4RCT8"/>
<dbReference type="InterPro" id="IPR045860">
    <property type="entry name" value="Snake_toxin-like_sf"/>
</dbReference>
<keyword evidence="1" id="KW-1133">Transmembrane helix</keyword>
<dbReference type="Proteomes" id="UP001201812">
    <property type="component" value="Unassembled WGS sequence"/>
</dbReference>
<evidence type="ECO:0000256" key="2">
    <source>
        <dbReference type="SAM" id="SignalP"/>
    </source>
</evidence>
<evidence type="ECO:0000256" key="1">
    <source>
        <dbReference type="SAM" id="Phobius"/>
    </source>
</evidence>
<dbReference type="SUPFAM" id="SSF57302">
    <property type="entry name" value="Snake toxin-like"/>
    <property type="match status" value="1"/>
</dbReference>
<reference evidence="3" key="1">
    <citation type="submission" date="2022-01" db="EMBL/GenBank/DDBJ databases">
        <title>Genome Sequence Resource for Two Populations of Ditylenchus destructor, the Migratory Endoparasitic Phytonematode.</title>
        <authorList>
            <person name="Zhang H."/>
            <person name="Lin R."/>
            <person name="Xie B."/>
        </authorList>
    </citation>
    <scope>NUCLEOTIDE SEQUENCE</scope>
    <source>
        <strain evidence="3">BazhouSP</strain>
    </source>
</reference>
<dbReference type="PANTHER" id="PTHR34721">
    <property type="entry name" value="PROTEIN CBG09734"/>
    <property type="match status" value="1"/>
</dbReference>
<gene>
    <name evidence="3" type="ORF">DdX_00262</name>
</gene>
<keyword evidence="4" id="KW-1185">Reference proteome</keyword>
<comment type="caution">
    <text evidence="3">The sequence shown here is derived from an EMBL/GenBank/DDBJ whole genome shotgun (WGS) entry which is preliminary data.</text>
</comment>
<feature type="transmembrane region" description="Helical" evidence="1">
    <location>
        <begin position="104"/>
        <end position="127"/>
    </location>
</feature>
<protein>
    <submittedName>
        <fullName evidence="3">Uncharacterized protein</fullName>
    </submittedName>
</protein>
<name>A0AAD4RCT8_9BILA</name>
<feature type="signal peptide" evidence="2">
    <location>
        <begin position="1"/>
        <end position="19"/>
    </location>
</feature>
<organism evidence="3 4">
    <name type="scientific">Ditylenchus destructor</name>
    <dbReference type="NCBI Taxonomy" id="166010"/>
    <lineage>
        <taxon>Eukaryota</taxon>
        <taxon>Metazoa</taxon>
        <taxon>Ecdysozoa</taxon>
        <taxon>Nematoda</taxon>
        <taxon>Chromadorea</taxon>
        <taxon>Rhabditida</taxon>
        <taxon>Tylenchina</taxon>
        <taxon>Tylenchomorpha</taxon>
        <taxon>Sphaerularioidea</taxon>
        <taxon>Anguinidae</taxon>
        <taxon>Anguininae</taxon>
        <taxon>Ditylenchus</taxon>
    </lineage>
</organism>
<keyword evidence="2" id="KW-0732">Signal</keyword>
<feature type="chain" id="PRO_5042210885" evidence="2">
    <location>
        <begin position="20"/>
        <end position="130"/>
    </location>
</feature>
<evidence type="ECO:0000313" key="3">
    <source>
        <dbReference type="EMBL" id="KAI1728107.1"/>
    </source>
</evidence>
<proteinExistence type="predicted"/>
<evidence type="ECO:0000313" key="4">
    <source>
        <dbReference type="Proteomes" id="UP001201812"/>
    </source>
</evidence>
<accession>A0AAD4RCT8</accession>
<keyword evidence="1" id="KW-0812">Transmembrane</keyword>
<dbReference type="EMBL" id="JAKKPZ010000001">
    <property type="protein sequence ID" value="KAI1728107.1"/>
    <property type="molecule type" value="Genomic_DNA"/>
</dbReference>